<protein>
    <submittedName>
        <fullName evidence="1">Uncharacterized protein</fullName>
    </submittedName>
</protein>
<evidence type="ECO:0000313" key="1">
    <source>
        <dbReference type="EMBL" id="EFD00912.1"/>
    </source>
</evidence>
<dbReference type="AlphaFoldDB" id="D3ABA5"/>
<gene>
    <name evidence="1" type="ORF">CLOSTHATH_00876</name>
</gene>
<dbReference type="HOGENOM" id="CLU_3311005_0_0_9"/>
<accession>D3ABA5</accession>
<dbReference type="Proteomes" id="UP000004968">
    <property type="component" value="Unassembled WGS sequence"/>
</dbReference>
<proteinExistence type="predicted"/>
<sequence length="39" mass="4483">MPVPMFSSNLFSIPGYGHKKRSAGELTVFRRRYFVSYGV</sequence>
<organism evidence="1 2">
    <name type="scientific">Hungatella hathewayi DSM 13479</name>
    <dbReference type="NCBI Taxonomy" id="566550"/>
    <lineage>
        <taxon>Bacteria</taxon>
        <taxon>Bacillati</taxon>
        <taxon>Bacillota</taxon>
        <taxon>Clostridia</taxon>
        <taxon>Lachnospirales</taxon>
        <taxon>Lachnospiraceae</taxon>
        <taxon>Hungatella</taxon>
    </lineage>
</organism>
<evidence type="ECO:0000313" key="2">
    <source>
        <dbReference type="Proteomes" id="UP000004968"/>
    </source>
</evidence>
<name>D3ABA5_9FIRM</name>
<reference evidence="1 2" key="1">
    <citation type="submission" date="2010-01" db="EMBL/GenBank/DDBJ databases">
        <authorList>
            <person name="Weinstock G."/>
            <person name="Sodergren E."/>
            <person name="Clifton S."/>
            <person name="Fulton L."/>
            <person name="Fulton B."/>
            <person name="Courtney L."/>
            <person name="Fronick C."/>
            <person name="Harrison M."/>
            <person name="Strong C."/>
            <person name="Farmer C."/>
            <person name="Delahaunty K."/>
            <person name="Markovic C."/>
            <person name="Hall O."/>
            <person name="Minx P."/>
            <person name="Tomlinson C."/>
            <person name="Mitreva M."/>
            <person name="Nelson J."/>
            <person name="Hou S."/>
            <person name="Wollam A."/>
            <person name="Pepin K.H."/>
            <person name="Johnson M."/>
            <person name="Bhonagiri V."/>
            <person name="Nash W.E."/>
            <person name="Warren W."/>
            <person name="Chinwalla A."/>
            <person name="Mardis E.R."/>
            <person name="Wilson R.K."/>
        </authorList>
    </citation>
    <scope>NUCLEOTIDE SEQUENCE [LARGE SCALE GENOMIC DNA]</scope>
    <source>
        <strain evidence="1 2">DSM 13479</strain>
    </source>
</reference>
<comment type="caution">
    <text evidence="1">The sequence shown here is derived from an EMBL/GenBank/DDBJ whole genome shotgun (WGS) entry which is preliminary data.</text>
</comment>
<dbReference type="EMBL" id="ACIO01000064">
    <property type="protein sequence ID" value="EFD00912.1"/>
    <property type="molecule type" value="Genomic_DNA"/>
</dbReference>